<proteinExistence type="predicted"/>
<evidence type="ECO:0000256" key="1">
    <source>
        <dbReference type="SAM" id="Phobius"/>
    </source>
</evidence>
<organism evidence="2 3">
    <name type="scientific">Thiothrix eikelboomii</name>
    <dbReference type="NCBI Taxonomy" id="92487"/>
    <lineage>
        <taxon>Bacteria</taxon>
        <taxon>Pseudomonadati</taxon>
        <taxon>Pseudomonadota</taxon>
        <taxon>Gammaproteobacteria</taxon>
        <taxon>Thiotrichales</taxon>
        <taxon>Thiotrichaceae</taxon>
        <taxon>Thiothrix</taxon>
    </lineage>
</organism>
<feature type="transmembrane region" description="Helical" evidence="1">
    <location>
        <begin position="50"/>
        <end position="75"/>
    </location>
</feature>
<keyword evidence="1" id="KW-0812">Transmembrane</keyword>
<dbReference type="AlphaFoldDB" id="A0A1T4W4J8"/>
<sequence>MSDAIGSAHKMDNKMQIISDVSTKLGSTMSIGSAAVAQAQQIWGYSVDEWTVLIGVGGLVVALAGFLVSSFLRYMDYHDKVTHRKKILEINMESLRIKK</sequence>
<accession>A0A1T4W4J8</accession>
<gene>
    <name evidence="2" type="ORF">SAMN02745130_00990</name>
</gene>
<dbReference type="EMBL" id="FUYB01000003">
    <property type="protein sequence ID" value="SKA72153.1"/>
    <property type="molecule type" value="Genomic_DNA"/>
</dbReference>
<evidence type="ECO:0000313" key="3">
    <source>
        <dbReference type="Proteomes" id="UP000190460"/>
    </source>
</evidence>
<keyword evidence="3" id="KW-1185">Reference proteome</keyword>
<dbReference type="RefSeq" id="WP_078921476.1">
    <property type="nucleotide sequence ID" value="NZ_FUYB01000003.1"/>
</dbReference>
<keyword evidence="1" id="KW-0472">Membrane</keyword>
<keyword evidence="1" id="KW-1133">Transmembrane helix</keyword>
<dbReference type="STRING" id="92487.SAMN02745130_00990"/>
<reference evidence="2 3" key="1">
    <citation type="submission" date="2017-02" db="EMBL/GenBank/DDBJ databases">
        <authorList>
            <person name="Peterson S.W."/>
        </authorList>
    </citation>
    <scope>NUCLEOTIDE SEQUENCE [LARGE SCALE GENOMIC DNA]</scope>
    <source>
        <strain evidence="2 3">ATCC 49788</strain>
    </source>
</reference>
<protein>
    <submittedName>
        <fullName evidence="2">Uncharacterized protein</fullName>
    </submittedName>
</protein>
<evidence type="ECO:0000313" key="2">
    <source>
        <dbReference type="EMBL" id="SKA72153.1"/>
    </source>
</evidence>
<name>A0A1T4W4J8_9GAMM</name>
<dbReference type="Proteomes" id="UP000190460">
    <property type="component" value="Unassembled WGS sequence"/>
</dbReference>